<dbReference type="InterPro" id="IPR050125">
    <property type="entry name" value="GPCR_opsins"/>
</dbReference>
<dbReference type="EMBL" id="KQ964428">
    <property type="protein sequence ID" value="KXN74013.1"/>
    <property type="molecule type" value="Genomic_DNA"/>
</dbReference>
<dbReference type="Proteomes" id="UP000070444">
    <property type="component" value="Unassembled WGS sequence"/>
</dbReference>
<reference evidence="8 9" key="1">
    <citation type="journal article" date="2015" name="Genome Biol. Evol.">
        <title>Phylogenomic analyses indicate that early fungi evolved digesting cell walls of algal ancestors of land plants.</title>
        <authorList>
            <person name="Chang Y."/>
            <person name="Wang S."/>
            <person name="Sekimoto S."/>
            <person name="Aerts A.L."/>
            <person name="Choi C."/>
            <person name="Clum A."/>
            <person name="LaButti K.M."/>
            <person name="Lindquist E.A."/>
            <person name="Yee Ngan C."/>
            <person name="Ohm R.A."/>
            <person name="Salamov A.A."/>
            <person name="Grigoriev I.V."/>
            <person name="Spatafora J.W."/>
            <person name="Berbee M.L."/>
        </authorList>
    </citation>
    <scope>NUCLEOTIDE SEQUENCE [LARGE SCALE GENOMIC DNA]</scope>
    <source>
        <strain evidence="8 9">NRRL 28638</strain>
    </source>
</reference>
<accession>A0A137PG84</accession>
<keyword evidence="3" id="KW-1133">Transmembrane helix</keyword>
<keyword evidence="4" id="KW-0807">Transducer</keyword>
<evidence type="ECO:0000256" key="5">
    <source>
        <dbReference type="ARBA" id="ARBA00023136"/>
    </source>
</evidence>
<dbReference type="AlphaFoldDB" id="A0A137PG84"/>
<feature type="domain" description="G-protein coupled receptors family 1 profile" evidence="7">
    <location>
        <begin position="32"/>
        <end position="338"/>
    </location>
</feature>
<keyword evidence="6 8" id="KW-0675">Receptor</keyword>
<evidence type="ECO:0000259" key="7">
    <source>
        <dbReference type="PROSITE" id="PS50262"/>
    </source>
</evidence>
<evidence type="ECO:0000256" key="2">
    <source>
        <dbReference type="ARBA" id="ARBA00022692"/>
    </source>
</evidence>
<keyword evidence="2" id="KW-0812">Transmembrane</keyword>
<keyword evidence="5" id="KW-0472">Membrane</keyword>
<evidence type="ECO:0000256" key="1">
    <source>
        <dbReference type="ARBA" id="ARBA00004141"/>
    </source>
</evidence>
<dbReference type="PROSITE" id="PS50262">
    <property type="entry name" value="G_PROTEIN_RECEP_F1_2"/>
    <property type="match status" value="1"/>
</dbReference>
<dbReference type="SUPFAM" id="SSF81321">
    <property type="entry name" value="Family A G protein-coupled receptor-like"/>
    <property type="match status" value="1"/>
</dbReference>
<evidence type="ECO:0000256" key="3">
    <source>
        <dbReference type="ARBA" id="ARBA00022989"/>
    </source>
</evidence>
<evidence type="ECO:0000256" key="6">
    <source>
        <dbReference type="ARBA" id="ARBA00023170"/>
    </source>
</evidence>
<dbReference type="GO" id="GO:0016020">
    <property type="term" value="C:membrane"/>
    <property type="evidence" value="ECO:0007669"/>
    <property type="project" value="UniProtKB-SubCell"/>
</dbReference>
<keyword evidence="9" id="KW-1185">Reference proteome</keyword>
<dbReference type="PANTHER" id="PTHR24240">
    <property type="entry name" value="OPSIN"/>
    <property type="match status" value="1"/>
</dbReference>
<protein>
    <submittedName>
        <fullName evidence="8">Family A G protein-coupled receptor-like protein</fullName>
    </submittedName>
</protein>
<keyword evidence="4" id="KW-0297">G-protein coupled receptor</keyword>
<name>A0A137PG84_CONC2</name>
<proteinExistence type="predicted"/>
<dbReference type="GO" id="GO:0004930">
    <property type="term" value="F:G protein-coupled receptor activity"/>
    <property type="evidence" value="ECO:0007669"/>
    <property type="project" value="UniProtKB-KW"/>
</dbReference>
<dbReference type="InterPro" id="IPR017452">
    <property type="entry name" value="GPCR_Rhodpsn_7TM"/>
</dbReference>
<gene>
    <name evidence="8" type="ORF">CONCODRAFT_2903</name>
</gene>
<sequence>MDKSELTAEINGPMVIGFGVVICIIAGLAFIFNSSILYVLSKRKKLRGTTGSNFIIFNSFIDLIFDVSICIYSLILICSGFRLVRAQFCPAFTGLMFCCLLLNILGVTLLGVARYLAIIKKKTLSQTTWVLILILPCSWIIGITIFMFGTGHWAYTSSGIMCFPKPDKSNPYSVYFYISLTIWAFIELFTLTFCYSGIIFYNEKNVAKMKEYDLQLNSSGGSNASSSNNNNNPAVILNQDHEEKASNNVAVSESIPTSESYELIPHRAEQHHSNPQIKNLRLISLKLMSILLIYYLTYIPFTIYQLVELTTGKYMSPLMNLVFDLSKALCTFICPLISIYLHNPLKLELIFFAKKAGLKSIKYFI</sequence>
<evidence type="ECO:0000313" key="8">
    <source>
        <dbReference type="EMBL" id="KXN74013.1"/>
    </source>
</evidence>
<evidence type="ECO:0000313" key="9">
    <source>
        <dbReference type="Proteomes" id="UP000070444"/>
    </source>
</evidence>
<comment type="subcellular location">
    <subcellularLocation>
        <location evidence="1">Membrane</location>
        <topology evidence="1">Multi-pass membrane protein</topology>
    </subcellularLocation>
</comment>
<organism evidence="8 9">
    <name type="scientific">Conidiobolus coronatus (strain ATCC 28846 / CBS 209.66 / NRRL 28638)</name>
    <name type="common">Delacroixia coronata</name>
    <dbReference type="NCBI Taxonomy" id="796925"/>
    <lineage>
        <taxon>Eukaryota</taxon>
        <taxon>Fungi</taxon>
        <taxon>Fungi incertae sedis</taxon>
        <taxon>Zoopagomycota</taxon>
        <taxon>Entomophthoromycotina</taxon>
        <taxon>Entomophthoromycetes</taxon>
        <taxon>Entomophthorales</taxon>
        <taxon>Ancylistaceae</taxon>
        <taxon>Conidiobolus</taxon>
    </lineage>
</organism>
<evidence type="ECO:0000256" key="4">
    <source>
        <dbReference type="ARBA" id="ARBA00023040"/>
    </source>
</evidence>
<dbReference type="CDD" id="cd00637">
    <property type="entry name" value="7tm_classA_rhodopsin-like"/>
    <property type="match status" value="1"/>
</dbReference>
<dbReference type="Gene3D" id="1.20.1070.10">
    <property type="entry name" value="Rhodopsin 7-helix transmembrane proteins"/>
    <property type="match status" value="1"/>
</dbReference>